<dbReference type="Proteomes" id="UP000191448">
    <property type="component" value="Unassembled WGS sequence"/>
</dbReference>
<evidence type="ECO:0000313" key="1">
    <source>
        <dbReference type="EMBL" id="OPX50420.1"/>
    </source>
</evidence>
<accession>A0A1V4SZ20</accession>
<dbReference type="RefSeq" id="WP_080021663.1">
    <property type="nucleotide sequence ID" value="NZ_LTAY01000015.1"/>
</dbReference>
<dbReference type="AlphaFoldDB" id="A0A1V4SZ20"/>
<protein>
    <recommendedName>
        <fullName evidence="3">Reticulocyte-binding protein</fullName>
    </recommendedName>
</protein>
<name>A0A1V4SZ20_9CLOT</name>
<dbReference type="OrthoDB" id="1933790at2"/>
<gene>
    <name evidence="1" type="ORF">CLTHE_02770</name>
</gene>
<evidence type="ECO:0000313" key="2">
    <source>
        <dbReference type="Proteomes" id="UP000191448"/>
    </source>
</evidence>
<organism evidence="1 2">
    <name type="scientific">Clostridium thermobutyricum DSM 4928</name>
    <dbReference type="NCBI Taxonomy" id="1121339"/>
    <lineage>
        <taxon>Bacteria</taxon>
        <taxon>Bacillati</taxon>
        <taxon>Bacillota</taxon>
        <taxon>Clostridia</taxon>
        <taxon>Eubacteriales</taxon>
        <taxon>Clostridiaceae</taxon>
        <taxon>Clostridium</taxon>
    </lineage>
</organism>
<evidence type="ECO:0008006" key="3">
    <source>
        <dbReference type="Google" id="ProtNLM"/>
    </source>
</evidence>
<proteinExistence type="predicted"/>
<sequence>MRGKLNYFKIVIAVLLISLSANVYLSINHYIYKQKASKNTYSYMRGVKEKVNLNLEAINVILDNKSYSGNEILSIYDNFSGINNKLIELWDDYNFYSDTIIINKDRIDTGNVLENDVFSRIDEYMRNMLNNIMVNNKHTSYKLTAKEKKDFDKINELLLDISNMFNEYDKNELKGLENGARENAVMKNDYWIDMLDKINNISRKFSDYNFSNENKQNNSI</sequence>
<dbReference type="EMBL" id="LTAY01000015">
    <property type="protein sequence ID" value="OPX50420.1"/>
    <property type="molecule type" value="Genomic_DNA"/>
</dbReference>
<reference evidence="1 2" key="1">
    <citation type="submission" date="2016-02" db="EMBL/GenBank/DDBJ databases">
        <title>Genome sequence of Clostridium thermobutyricum DSM 4928.</title>
        <authorList>
            <person name="Poehlein A."/>
            <person name="Daniel R."/>
        </authorList>
    </citation>
    <scope>NUCLEOTIDE SEQUENCE [LARGE SCALE GENOMIC DNA]</scope>
    <source>
        <strain evidence="1 2">DSM 4928</strain>
    </source>
</reference>
<comment type="caution">
    <text evidence="1">The sequence shown here is derived from an EMBL/GenBank/DDBJ whole genome shotgun (WGS) entry which is preliminary data.</text>
</comment>